<dbReference type="SUPFAM" id="SSF51905">
    <property type="entry name" value="FAD/NAD(P)-binding domain"/>
    <property type="match status" value="1"/>
</dbReference>
<dbReference type="AlphaFoldDB" id="A0A1E7EU68"/>
<dbReference type="Proteomes" id="UP000095751">
    <property type="component" value="Unassembled WGS sequence"/>
</dbReference>
<organism evidence="4 5">
    <name type="scientific">Fragilariopsis cylindrus CCMP1102</name>
    <dbReference type="NCBI Taxonomy" id="635003"/>
    <lineage>
        <taxon>Eukaryota</taxon>
        <taxon>Sar</taxon>
        <taxon>Stramenopiles</taxon>
        <taxon>Ochrophyta</taxon>
        <taxon>Bacillariophyta</taxon>
        <taxon>Bacillariophyceae</taxon>
        <taxon>Bacillariophycidae</taxon>
        <taxon>Bacillariales</taxon>
        <taxon>Bacillariaceae</taxon>
        <taxon>Fragilariopsis</taxon>
    </lineage>
</organism>
<feature type="transmembrane region" description="Helical" evidence="2">
    <location>
        <begin position="30"/>
        <end position="51"/>
    </location>
</feature>
<name>A0A1E7EU68_9STRA</name>
<sequence>MTSSTVTIATTNITNIYCRHRGVRQKPQRLPLVSPILLITTSIISILFFFLESASSFIPITLPPVVSTNYYLSSASASSSSSSSSSSSLYDTATGQHVVVVGGGIGGLAVAARIAASSSSSSSSSETKPTKVTILEKNSQVGGRCGSFWVDPTVGKVDLDTTGNNDGDNNYKKSSLFRHEQGPSLLLLPSIYKDLFTETTSTNKTASDYGLDIVQCVPAYQVIFDDGDRISVGFPEQIQQQQQQQQQQYQEVEKALSRTKMDTYEVDGSKKWDDYMTITSAYLNAGLPNFIEERLDLTTVPEFLIQSLKNFGRAWPLKPHSDVLDEIFDSNKLKALASFQDLYVGLEPYRNEKLIGGGVLKSTAPAVFGLLAAIELHPTNDKAGVFAPMGGFQAVTNALERLVTDLDVDIRCDTTVTGVTKDGVWLQSSTIDSDDTVVENEFISADLIIVNADLPYAKKNENNDIQQPTKTSHLSPTPSPSPLKTDKFDWDDSFTFSSGVVSFYWSLDKSLDDLNTHNVFLSTRTRSQAEASWQVLRDQQSQQDVVPENNTGEEEDVPFNFYVHRPSKIDPSVAPPGCDTLMVLVPCRTLLRDEECENLPRKEAMDRYQKQFPPEVVSQLRKTVLKRFAAVESLTNLEDHIIHEEYKTPATWADQYNVAAGTPFGLSHGFAQLSLTRPGPESSGLPNVLYCGASTRPGNGVPLVLIGAKQVAEKAIQSLGRQNIQV</sequence>
<evidence type="ECO:0000259" key="3">
    <source>
        <dbReference type="Pfam" id="PF01593"/>
    </source>
</evidence>
<dbReference type="InterPro" id="IPR002937">
    <property type="entry name" value="Amino_oxidase"/>
</dbReference>
<feature type="region of interest" description="Disordered" evidence="1">
    <location>
        <begin position="462"/>
        <end position="484"/>
    </location>
</feature>
<proteinExistence type="predicted"/>
<reference evidence="4 5" key="1">
    <citation type="submission" date="2016-09" db="EMBL/GenBank/DDBJ databases">
        <title>Extensive genetic diversity and differential bi-allelic expression allows diatom success in the polar Southern Ocean.</title>
        <authorList>
            <consortium name="DOE Joint Genome Institute"/>
            <person name="Mock T."/>
            <person name="Otillar R.P."/>
            <person name="Strauss J."/>
            <person name="Dupont C."/>
            <person name="Frickenhaus S."/>
            <person name="Maumus F."/>
            <person name="Mcmullan M."/>
            <person name="Sanges R."/>
            <person name="Schmutz J."/>
            <person name="Toseland A."/>
            <person name="Valas R."/>
            <person name="Veluchamy A."/>
            <person name="Ward B.J."/>
            <person name="Allen A."/>
            <person name="Barry K."/>
            <person name="Falciatore A."/>
            <person name="Ferrante M."/>
            <person name="Fortunato A.E."/>
            <person name="Gloeckner G."/>
            <person name="Gruber A."/>
            <person name="Hipkin R."/>
            <person name="Janech M."/>
            <person name="Kroth P."/>
            <person name="Leese F."/>
            <person name="Lindquist E."/>
            <person name="Lyon B.R."/>
            <person name="Martin J."/>
            <person name="Mayer C."/>
            <person name="Parker M."/>
            <person name="Quesneville H."/>
            <person name="Raymond J."/>
            <person name="Uhlig C."/>
            <person name="Valentin K.U."/>
            <person name="Worden A.Z."/>
            <person name="Armbrust E.V."/>
            <person name="Bowler C."/>
            <person name="Green B."/>
            <person name="Moulton V."/>
            <person name="Van Oosterhout C."/>
            <person name="Grigoriev I."/>
        </authorList>
    </citation>
    <scope>NUCLEOTIDE SEQUENCE [LARGE SCALE GENOMIC DNA]</scope>
    <source>
        <strain evidence="4 5">CCMP1102</strain>
    </source>
</reference>
<dbReference type="InterPro" id="IPR036188">
    <property type="entry name" value="FAD/NAD-bd_sf"/>
</dbReference>
<evidence type="ECO:0000256" key="2">
    <source>
        <dbReference type="SAM" id="Phobius"/>
    </source>
</evidence>
<keyword evidence="2" id="KW-1133">Transmembrane helix</keyword>
<dbReference type="PANTHER" id="PTHR43734">
    <property type="entry name" value="PHYTOENE DESATURASE"/>
    <property type="match status" value="1"/>
</dbReference>
<evidence type="ECO:0000256" key="1">
    <source>
        <dbReference type="SAM" id="MobiDB-lite"/>
    </source>
</evidence>
<dbReference type="EMBL" id="KV784376">
    <property type="protein sequence ID" value="OEU09345.1"/>
    <property type="molecule type" value="Genomic_DNA"/>
</dbReference>
<dbReference type="InParanoid" id="A0A1E7EU68"/>
<gene>
    <name evidence="4" type="primary">PDH1</name>
    <name evidence="4" type="ORF">FRACYDRAFT_195646</name>
</gene>
<keyword evidence="2" id="KW-0812">Transmembrane</keyword>
<dbReference type="GO" id="GO:0016491">
    <property type="term" value="F:oxidoreductase activity"/>
    <property type="evidence" value="ECO:0007669"/>
    <property type="project" value="InterPro"/>
</dbReference>
<evidence type="ECO:0000313" key="4">
    <source>
        <dbReference type="EMBL" id="OEU09345.1"/>
    </source>
</evidence>
<dbReference type="OrthoDB" id="7777654at2759"/>
<dbReference type="KEGG" id="fcy:FRACYDRAFT_195646"/>
<accession>A0A1E7EU68</accession>
<dbReference type="Pfam" id="PF01593">
    <property type="entry name" value="Amino_oxidase"/>
    <property type="match status" value="1"/>
</dbReference>
<feature type="domain" description="Amine oxidase" evidence="3">
    <location>
        <begin position="365"/>
        <end position="706"/>
    </location>
</feature>
<keyword evidence="5" id="KW-1185">Reference proteome</keyword>
<protein>
    <submittedName>
        <fullName evidence="4">Phytoene dehydrogenase</fullName>
    </submittedName>
</protein>
<dbReference type="Pfam" id="PF13450">
    <property type="entry name" value="NAD_binding_8"/>
    <property type="match status" value="1"/>
</dbReference>
<dbReference type="PANTHER" id="PTHR43734:SF1">
    <property type="entry name" value="PHYTOENE DESATURASE"/>
    <property type="match status" value="1"/>
</dbReference>
<evidence type="ECO:0000313" key="5">
    <source>
        <dbReference type="Proteomes" id="UP000095751"/>
    </source>
</evidence>
<keyword evidence="2" id="KW-0472">Membrane</keyword>
<dbReference type="Gene3D" id="3.50.50.60">
    <property type="entry name" value="FAD/NAD(P)-binding domain"/>
    <property type="match status" value="2"/>
</dbReference>